<proteinExistence type="predicted"/>
<dbReference type="EMBL" id="BAABKX010000011">
    <property type="protein sequence ID" value="GAA5052113.1"/>
    <property type="molecule type" value="Genomic_DNA"/>
</dbReference>
<dbReference type="Pfam" id="PF20126">
    <property type="entry name" value="TumE"/>
    <property type="match status" value="1"/>
</dbReference>
<evidence type="ECO:0000313" key="2">
    <source>
        <dbReference type="Proteomes" id="UP001501729"/>
    </source>
</evidence>
<dbReference type="Proteomes" id="UP001501729">
    <property type="component" value="Unassembled WGS sequence"/>
</dbReference>
<gene>
    <name evidence="1" type="ORF">GCM10025751_27960</name>
</gene>
<dbReference type="InterPro" id="IPR045397">
    <property type="entry name" value="TumE-like"/>
</dbReference>
<accession>A0AAV3UIL6</accession>
<evidence type="ECO:0000313" key="1">
    <source>
        <dbReference type="EMBL" id="GAA5052113.1"/>
    </source>
</evidence>
<name>A0AAV3UIL6_9EURY</name>
<protein>
    <submittedName>
        <fullName evidence="1">Uncharacterized protein</fullName>
    </submittedName>
</protein>
<reference evidence="1 2" key="1">
    <citation type="journal article" date="2019" name="Int. J. Syst. Evol. Microbiol.">
        <title>The Global Catalogue of Microorganisms (GCM) 10K type strain sequencing project: providing services to taxonomists for standard genome sequencing and annotation.</title>
        <authorList>
            <consortium name="The Broad Institute Genomics Platform"/>
            <consortium name="The Broad Institute Genome Sequencing Center for Infectious Disease"/>
            <person name="Wu L."/>
            <person name="Ma J."/>
        </authorList>
    </citation>
    <scope>NUCLEOTIDE SEQUENCE [LARGE SCALE GENOMIC DNA]</scope>
    <source>
        <strain evidence="1 2">JCM 17504</strain>
    </source>
</reference>
<dbReference type="AlphaFoldDB" id="A0AAV3UIL6"/>
<organism evidence="1 2">
    <name type="scientific">Haladaptatus pallidirubidus</name>
    <dbReference type="NCBI Taxonomy" id="1008152"/>
    <lineage>
        <taxon>Archaea</taxon>
        <taxon>Methanobacteriati</taxon>
        <taxon>Methanobacteriota</taxon>
        <taxon>Stenosarchaea group</taxon>
        <taxon>Halobacteria</taxon>
        <taxon>Halobacteriales</taxon>
        <taxon>Haladaptataceae</taxon>
        <taxon>Haladaptatus</taxon>
    </lineage>
</organism>
<dbReference type="GeneID" id="68615547"/>
<dbReference type="RefSeq" id="WP_227777425.1">
    <property type="nucleotide sequence ID" value="NZ_BAABKX010000011.1"/>
</dbReference>
<sequence length="151" mass="17260">MSPPPTDNGGETTGPPDRQTLRLLERILTDEPTVAATEFTPDSYEPRLLRSLLDPGRYPSTVDAARLDIRWFTTGDFSIHYIETHDNKHWECRWDRHPNSHNERLHFHQPPDGDDVEALSLESVHPLDVLSTVLAAIEQRVTQQWEAQSQG</sequence>
<keyword evidence="2" id="KW-1185">Reference proteome</keyword>
<comment type="caution">
    <text evidence="1">The sequence shown here is derived from an EMBL/GenBank/DDBJ whole genome shotgun (WGS) entry which is preliminary data.</text>
</comment>